<protein>
    <recommendedName>
        <fullName evidence="3">GTP cyclohydrolase 1 type 2 homolog</fullName>
    </recommendedName>
</protein>
<accession>A0AAX2AFH2</accession>
<keyword evidence="4 5" id="KW-0479">Metal-binding</keyword>
<evidence type="ECO:0000256" key="1">
    <source>
        <dbReference type="ARBA" id="ARBA00006964"/>
    </source>
</evidence>
<dbReference type="PANTHER" id="PTHR13799:SF14">
    <property type="entry name" value="GTP CYCLOHYDROLASE 1 TYPE 2 HOMOLOG"/>
    <property type="match status" value="1"/>
</dbReference>
<dbReference type="NCBIfam" id="TIGR00486">
    <property type="entry name" value="YbgI_SA1388"/>
    <property type="match status" value="1"/>
</dbReference>
<dbReference type="SUPFAM" id="SSF102705">
    <property type="entry name" value="NIF3 (NGG1p interacting factor 3)-like"/>
    <property type="match status" value="1"/>
</dbReference>
<feature type="binding site" evidence="5">
    <location>
        <position position="101"/>
    </location>
    <ligand>
        <name>a divalent metal cation</name>
        <dbReference type="ChEBI" id="CHEBI:60240"/>
        <label>1</label>
    </ligand>
</feature>
<evidence type="ECO:0000313" key="7">
    <source>
        <dbReference type="Proteomes" id="UP000290092"/>
    </source>
</evidence>
<comment type="subunit">
    <text evidence="2">Homohexamer.</text>
</comment>
<dbReference type="AlphaFoldDB" id="A0AAX2AFH2"/>
<dbReference type="RefSeq" id="WP_114842610.1">
    <property type="nucleotide sequence ID" value="NZ_CP031219.1"/>
</dbReference>
<evidence type="ECO:0000256" key="5">
    <source>
        <dbReference type="PIRSR" id="PIRSR602678-1"/>
    </source>
</evidence>
<proteinExistence type="inferred from homology"/>
<name>A0AAX2AFH2_9BACT</name>
<keyword evidence="7" id="KW-1185">Reference proteome</keyword>
<feature type="binding site" evidence="5">
    <location>
        <position position="62"/>
    </location>
    <ligand>
        <name>a divalent metal cation</name>
        <dbReference type="ChEBI" id="CHEBI:60240"/>
        <label>1</label>
    </ligand>
</feature>
<dbReference type="FunFam" id="3.40.1390.30:FF:000001">
    <property type="entry name" value="GTP cyclohydrolase 1 type 2"/>
    <property type="match status" value="1"/>
</dbReference>
<reference evidence="6 7" key="1">
    <citation type="submission" date="2017-09" db="EMBL/GenBank/DDBJ databases">
        <title>Genomics of the genus Arcobacter.</title>
        <authorList>
            <person name="Perez-Cataluna A."/>
            <person name="Figueras M.J."/>
            <person name="Salas-Masso N."/>
        </authorList>
    </citation>
    <scope>NUCLEOTIDE SEQUENCE [LARGE SCALE GENOMIC DNA]</scope>
    <source>
        <strain evidence="6 7">CECT 7386</strain>
    </source>
</reference>
<dbReference type="Proteomes" id="UP000290092">
    <property type="component" value="Unassembled WGS sequence"/>
</dbReference>
<dbReference type="InterPro" id="IPR002678">
    <property type="entry name" value="DUF34/NIF3"/>
</dbReference>
<feature type="binding site" evidence="5">
    <location>
        <position position="63"/>
    </location>
    <ligand>
        <name>a divalent metal cation</name>
        <dbReference type="ChEBI" id="CHEBI:60240"/>
        <label>1</label>
    </ligand>
</feature>
<dbReference type="PANTHER" id="PTHR13799">
    <property type="entry name" value="NGG1 INTERACTING FACTOR 3"/>
    <property type="match status" value="1"/>
</dbReference>
<dbReference type="Pfam" id="PF01784">
    <property type="entry name" value="DUF34_NIF3"/>
    <property type="match status" value="1"/>
</dbReference>
<evidence type="ECO:0000313" key="6">
    <source>
        <dbReference type="EMBL" id="RXK15395.1"/>
    </source>
</evidence>
<comment type="similarity">
    <text evidence="1">Belongs to the GTP cyclohydrolase I type 2/NIF3 family.</text>
</comment>
<dbReference type="KEGG" id="amyt:AMYT_2240"/>
<feature type="binding site" evidence="5">
    <location>
        <position position="213"/>
    </location>
    <ligand>
        <name>a divalent metal cation</name>
        <dbReference type="ChEBI" id="CHEBI:60240"/>
        <label>1</label>
    </ligand>
</feature>
<gene>
    <name evidence="6" type="ORF">CP985_08490</name>
</gene>
<dbReference type="InterPro" id="IPR036069">
    <property type="entry name" value="DUF34/NIF3_sf"/>
</dbReference>
<evidence type="ECO:0000256" key="3">
    <source>
        <dbReference type="ARBA" id="ARBA00022112"/>
    </source>
</evidence>
<dbReference type="Gene3D" id="3.40.1390.30">
    <property type="entry name" value="NIF3 (NGG1p interacting factor 3)-like"/>
    <property type="match status" value="2"/>
</dbReference>
<evidence type="ECO:0000256" key="4">
    <source>
        <dbReference type="ARBA" id="ARBA00022723"/>
    </source>
</evidence>
<evidence type="ECO:0000256" key="2">
    <source>
        <dbReference type="ARBA" id="ARBA00011643"/>
    </source>
</evidence>
<comment type="caution">
    <text evidence="6">The sequence shown here is derived from an EMBL/GenBank/DDBJ whole genome shotgun (WGS) entry which is preliminary data.</text>
</comment>
<feature type="binding site" evidence="5">
    <location>
        <position position="209"/>
    </location>
    <ligand>
        <name>a divalent metal cation</name>
        <dbReference type="ChEBI" id="CHEBI:60240"/>
        <label>1</label>
    </ligand>
</feature>
<dbReference type="EMBL" id="NXID01000029">
    <property type="protein sequence ID" value="RXK15395.1"/>
    <property type="molecule type" value="Genomic_DNA"/>
</dbReference>
<dbReference type="GO" id="GO:0046872">
    <property type="term" value="F:metal ion binding"/>
    <property type="evidence" value="ECO:0007669"/>
    <property type="project" value="UniProtKB-KW"/>
</dbReference>
<dbReference type="GO" id="GO:0005737">
    <property type="term" value="C:cytoplasm"/>
    <property type="evidence" value="ECO:0007669"/>
    <property type="project" value="TreeGrafter"/>
</dbReference>
<sequence length="254" mass="29290">MKVKDIYKILDEISPFALQEKWDNSGLLVGSFEDEIKKIYISIDLDEEFLEDVEENSLVITHHPLIFSPLRRINYDTYATKLLKVLIQKNIALISMHTNIDKTHLNKYVATEILGLDIIEKQNEEEFIIYANVNKDFEVFAKEITSKLKLDYTNVVKCNQKVERVAIVTGAGMSLLNEVQADCFLTGDIKYHDAMEAKSRGISLIDIRHYESERYFNTLLLGLLEKYLKKNELKAIISASKNPFKFCIQGETVE</sequence>
<organism evidence="6 7">
    <name type="scientific">Malaciobacter mytili LMG 24559</name>
    <dbReference type="NCBI Taxonomy" id="1032238"/>
    <lineage>
        <taxon>Bacteria</taxon>
        <taxon>Pseudomonadati</taxon>
        <taxon>Campylobacterota</taxon>
        <taxon>Epsilonproteobacteria</taxon>
        <taxon>Campylobacterales</taxon>
        <taxon>Arcobacteraceae</taxon>
        <taxon>Malaciobacter</taxon>
    </lineage>
</organism>